<comment type="caution">
    <text evidence="1">The sequence shown here is derived from an EMBL/GenBank/DDBJ whole genome shotgun (WGS) entry which is preliminary data.</text>
</comment>
<accession>A0A0F9HBL5</accession>
<dbReference type="EMBL" id="LAZR01023269">
    <property type="protein sequence ID" value="KKL79090.1"/>
    <property type="molecule type" value="Genomic_DNA"/>
</dbReference>
<protein>
    <submittedName>
        <fullName evidence="1">Uncharacterized protein</fullName>
    </submittedName>
</protein>
<name>A0A0F9HBL5_9ZZZZ</name>
<reference evidence="1" key="1">
    <citation type="journal article" date="2015" name="Nature">
        <title>Complex archaea that bridge the gap between prokaryotes and eukaryotes.</title>
        <authorList>
            <person name="Spang A."/>
            <person name="Saw J.H."/>
            <person name="Jorgensen S.L."/>
            <person name="Zaremba-Niedzwiedzka K."/>
            <person name="Martijn J."/>
            <person name="Lind A.E."/>
            <person name="van Eijk R."/>
            <person name="Schleper C."/>
            <person name="Guy L."/>
            <person name="Ettema T.J."/>
        </authorList>
    </citation>
    <scope>NUCLEOTIDE SEQUENCE</scope>
</reference>
<dbReference type="AlphaFoldDB" id="A0A0F9HBL5"/>
<gene>
    <name evidence="1" type="ORF">LCGC14_2018370</name>
</gene>
<sequence>MLDSVHIVTREDCESSTLLAVFRSQADAQSYCQFLVVGGCVDLEDLEVTEHDLETSRKPPHGCTLWKVRRSSRDRQLVIETEPAQGLSPGTVPGGLVGAVRDGGAPWQRGPCRHAFVWAPDAETARRRVQEKHPEFRLS</sequence>
<organism evidence="1">
    <name type="scientific">marine sediment metagenome</name>
    <dbReference type="NCBI Taxonomy" id="412755"/>
    <lineage>
        <taxon>unclassified sequences</taxon>
        <taxon>metagenomes</taxon>
        <taxon>ecological metagenomes</taxon>
    </lineage>
</organism>
<proteinExistence type="predicted"/>
<evidence type="ECO:0000313" key="1">
    <source>
        <dbReference type="EMBL" id="KKL79090.1"/>
    </source>
</evidence>